<dbReference type="HOGENOM" id="CLU_1011534_0_0_6"/>
<sequence>MRHKLSLRRQWENGVNLPGPGAGEQVGDKFYLAVVFVPAQHSQQHYRVMHVAFAVAVVGVLRQHGAELLEFPLAPQLDHAFVHLMIELAGVAVHPLFRPLVVNKTMRQRTAGEHRYGAVIFLNRLNDRFSQLATVGKVVNGAERRDGDHFEVLIAVHIAHRHQSAVLQLQAWDVVRFGAHAELDRFVGDKVPQLRIAVIVIGHVANKVRQFVAGIDPLEMVGTVNVVGAVHQPVGVEHNNGVDAHFATTLANLDMSINGSLTTAVIFSRQFRKIH</sequence>
<name>A9MH62_SALAR</name>
<reference evidence="1 2" key="1">
    <citation type="submission" date="2007-11" db="EMBL/GenBank/DDBJ databases">
        <authorList>
            <consortium name="The Salmonella enterica serovar Arizonae Genome Sequencing Project"/>
            <person name="McClelland M."/>
            <person name="Sanderson E.K."/>
            <person name="Porwollik S."/>
            <person name="Spieth J."/>
            <person name="Clifton W.S."/>
            <person name="Fulton R."/>
            <person name="Chunyan W."/>
            <person name="Wollam A."/>
            <person name="Shah N."/>
            <person name="Pepin K."/>
            <person name="Bhonagiri V."/>
            <person name="Nash W."/>
            <person name="Johnson M."/>
            <person name="Thiruvilangam P."/>
            <person name="Wilson R."/>
        </authorList>
    </citation>
    <scope>NUCLEOTIDE SEQUENCE [LARGE SCALE GENOMIC DNA]</scope>
    <source>
        <strain evidence="2">ATCC BAA-731 / CDC346-86 / RSK2980</strain>
    </source>
</reference>
<evidence type="ECO:0000313" key="1">
    <source>
        <dbReference type="EMBL" id="ABX21780.1"/>
    </source>
</evidence>
<dbReference type="KEGG" id="ses:SARI_01897"/>
<organism evidence="1 2">
    <name type="scientific">Salmonella arizonae (strain ATCC BAA-731 / CDC346-86 / RSK2980)</name>
    <dbReference type="NCBI Taxonomy" id="41514"/>
    <lineage>
        <taxon>Bacteria</taxon>
        <taxon>Pseudomonadati</taxon>
        <taxon>Pseudomonadota</taxon>
        <taxon>Gammaproteobacteria</taxon>
        <taxon>Enterobacterales</taxon>
        <taxon>Enterobacteriaceae</taxon>
        <taxon>Salmonella</taxon>
    </lineage>
</organism>
<gene>
    <name evidence="1" type="ordered locus">SARI_01897</name>
</gene>
<protein>
    <submittedName>
        <fullName evidence="1">Uncharacterized protein</fullName>
    </submittedName>
</protein>
<evidence type="ECO:0000313" key="2">
    <source>
        <dbReference type="Proteomes" id="UP000002084"/>
    </source>
</evidence>
<dbReference type="AlphaFoldDB" id="A9MH62"/>
<dbReference type="Proteomes" id="UP000002084">
    <property type="component" value="Chromosome"/>
</dbReference>
<dbReference type="EMBL" id="CP000880">
    <property type="protein sequence ID" value="ABX21780.1"/>
    <property type="molecule type" value="Genomic_DNA"/>
</dbReference>
<keyword evidence="2" id="KW-1185">Reference proteome</keyword>
<dbReference type="STRING" id="41514.SARI_01897"/>
<accession>A9MH62</accession>
<proteinExistence type="predicted"/>